<dbReference type="InterPro" id="IPR006151">
    <property type="entry name" value="Shikm_DH/Glu-tRNA_Rdtase"/>
</dbReference>
<sequence>MAGHCCAVLGSPIRHSLSPVLHRAAYEALGLTGWSYEAHEVDDHQLADFVAGCGSDWVGLSLTMPLKEAVLELGRPSEGARVVGAGNTLIFDHARGCHRVENTDVTGMTAALTRAGVAHARSALVIGAGATARSSLAALAPLGVRTITVMARSAERAHASLDDVAAHFGQRLTVVDWGELPAEAHDVTVATTPAAVEPDVAARIAAASPVVFDIIYHPWPTVLGDAASRVPGCTVLDGMDLLAHQAVDQVRLMTGHDVPVEVLLSAGRSALAARVE</sequence>
<dbReference type="InterPro" id="IPR013708">
    <property type="entry name" value="Shikimate_DH-bd_N"/>
</dbReference>
<keyword evidence="3" id="KW-0057">Aromatic amino acid biosynthesis</keyword>
<protein>
    <recommendedName>
        <fullName evidence="2">shikimate dehydrogenase (NADP(+))</fullName>
        <ecNumber evidence="2">1.1.1.25</ecNumber>
    </recommendedName>
</protein>
<dbReference type="NCBIfam" id="NF001311">
    <property type="entry name" value="PRK00258.1-3"/>
    <property type="match status" value="1"/>
</dbReference>
<dbReference type="GO" id="GO:0009423">
    <property type="term" value="P:chorismate biosynthetic process"/>
    <property type="evidence" value="ECO:0007669"/>
    <property type="project" value="UniProtKB-UniPathway"/>
</dbReference>
<feature type="domain" description="Quinate/shikimate 5-dehydrogenase/glutamyl-tRNA reductase" evidence="5">
    <location>
        <begin position="115"/>
        <end position="189"/>
    </location>
</feature>
<gene>
    <name evidence="8" type="ORF">Rai3103_13675</name>
</gene>
<dbReference type="GO" id="GO:0009073">
    <property type="term" value="P:aromatic amino acid family biosynthetic process"/>
    <property type="evidence" value="ECO:0007669"/>
    <property type="project" value="UniProtKB-KW"/>
</dbReference>
<dbReference type="GO" id="GO:0050661">
    <property type="term" value="F:NADP binding"/>
    <property type="evidence" value="ECO:0007669"/>
    <property type="project" value="TreeGrafter"/>
</dbReference>
<dbReference type="RefSeq" id="WP_153573768.1">
    <property type="nucleotide sequence ID" value="NZ_CP045725.1"/>
</dbReference>
<accession>A0A5Q2FI53</accession>
<keyword evidence="8" id="KW-0560">Oxidoreductase</keyword>
<comment type="catalytic activity">
    <reaction evidence="4">
        <text>shikimate + NADP(+) = 3-dehydroshikimate + NADPH + H(+)</text>
        <dbReference type="Rhea" id="RHEA:17737"/>
        <dbReference type="ChEBI" id="CHEBI:15378"/>
        <dbReference type="ChEBI" id="CHEBI:16630"/>
        <dbReference type="ChEBI" id="CHEBI:36208"/>
        <dbReference type="ChEBI" id="CHEBI:57783"/>
        <dbReference type="ChEBI" id="CHEBI:58349"/>
        <dbReference type="EC" id="1.1.1.25"/>
    </reaction>
</comment>
<dbReference type="PANTHER" id="PTHR21089">
    <property type="entry name" value="SHIKIMATE DEHYDROGENASE"/>
    <property type="match status" value="1"/>
</dbReference>
<evidence type="ECO:0000313" key="9">
    <source>
        <dbReference type="Proteomes" id="UP000386847"/>
    </source>
</evidence>
<dbReference type="Gene3D" id="3.40.50.720">
    <property type="entry name" value="NAD(P)-binding Rossmann-like Domain"/>
    <property type="match status" value="1"/>
</dbReference>
<dbReference type="EMBL" id="CP045725">
    <property type="protein sequence ID" value="QGF25244.1"/>
    <property type="molecule type" value="Genomic_DNA"/>
</dbReference>
<evidence type="ECO:0000256" key="4">
    <source>
        <dbReference type="ARBA" id="ARBA00049442"/>
    </source>
</evidence>
<feature type="domain" description="SDH C-terminal" evidence="7">
    <location>
        <begin position="238"/>
        <end position="263"/>
    </location>
</feature>
<reference evidence="8 9" key="1">
    <citation type="submission" date="2019-10" db="EMBL/GenBank/DDBJ databases">
        <title>Genomic analysis of Raineyella sp. CBA3103.</title>
        <authorList>
            <person name="Roh S.W."/>
        </authorList>
    </citation>
    <scope>NUCLEOTIDE SEQUENCE [LARGE SCALE GENOMIC DNA]</scope>
    <source>
        <strain evidence="8 9">CBA3103</strain>
    </source>
</reference>
<evidence type="ECO:0000259" key="5">
    <source>
        <dbReference type="Pfam" id="PF01488"/>
    </source>
</evidence>
<dbReference type="GO" id="GO:0004764">
    <property type="term" value="F:shikimate 3-dehydrogenase (NADP+) activity"/>
    <property type="evidence" value="ECO:0007669"/>
    <property type="project" value="UniProtKB-EC"/>
</dbReference>
<dbReference type="InterPro" id="IPR041121">
    <property type="entry name" value="SDH_C"/>
</dbReference>
<dbReference type="Proteomes" id="UP000386847">
    <property type="component" value="Chromosome"/>
</dbReference>
<keyword evidence="3" id="KW-0028">Amino-acid biosynthesis</keyword>
<keyword evidence="9" id="KW-1185">Reference proteome</keyword>
<dbReference type="SUPFAM" id="SSF53223">
    <property type="entry name" value="Aminoacid dehydrogenase-like, N-terminal domain"/>
    <property type="match status" value="1"/>
</dbReference>
<evidence type="ECO:0000313" key="8">
    <source>
        <dbReference type="EMBL" id="QGF25244.1"/>
    </source>
</evidence>
<dbReference type="KEGG" id="rain:Rai3103_13675"/>
<dbReference type="CDD" id="cd01065">
    <property type="entry name" value="NAD_bind_Shikimate_DH"/>
    <property type="match status" value="1"/>
</dbReference>
<dbReference type="Pfam" id="PF01488">
    <property type="entry name" value="Shikimate_DH"/>
    <property type="match status" value="1"/>
</dbReference>
<dbReference type="PANTHER" id="PTHR21089:SF1">
    <property type="entry name" value="BIFUNCTIONAL 3-DEHYDROQUINATE DEHYDRATASE_SHIKIMATE DEHYDROGENASE, CHLOROPLASTIC"/>
    <property type="match status" value="1"/>
</dbReference>
<evidence type="ECO:0000259" key="6">
    <source>
        <dbReference type="Pfam" id="PF08501"/>
    </source>
</evidence>
<dbReference type="EC" id="1.1.1.25" evidence="2"/>
<dbReference type="Gene3D" id="3.40.50.10860">
    <property type="entry name" value="Leucine Dehydrogenase, chain A, domain 1"/>
    <property type="match status" value="1"/>
</dbReference>
<dbReference type="GO" id="GO:0005829">
    <property type="term" value="C:cytosol"/>
    <property type="evidence" value="ECO:0007669"/>
    <property type="project" value="TreeGrafter"/>
</dbReference>
<evidence type="ECO:0000256" key="3">
    <source>
        <dbReference type="ARBA" id="ARBA00023141"/>
    </source>
</evidence>
<comment type="pathway">
    <text evidence="1">Metabolic intermediate biosynthesis; chorismate biosynthesis; chorismate from D-erythrose 4-phosphate and phosphoenolpyruvate: step 4/7.</text>
</comment>
<evidence type="ECO:0000256" key="2">
    <source>
        <dbReference type="ARBA" id="ARBA00012962"/>
    </source>
</evidence>
<dbReference type="InterPro" id="IPR046346">
    <property type="entry name" value="Aminoacid_DH-like_N_sf"/>
</dbReference>
<dbReference type="Pfam" id="PF18317">
    <property type="entry name" value="SDH_C"/>
    <property type="match status" value="1"/>
</dbReference>
<dbReference type="UniPathway" id="UPA00053">
    <property type="reaction ID" value="UER00087"/>
</dbReference>
<dbReference type="GO" id="GO:0019632">
    <property type="term" value="P:shikimate metabolic process"/>
    <property type="evidence" value="ECO:0007669"/>
    <property type="project" value="TreeGrafter"/>
</dbReference>
<organism evidence="8 9">
    <name type="scientific">Raineyella fluvialis</name>
    <dbReference type="NCBI Taxonomy" id="2662261"/>
    <lineage>
        <taxon>Bacteria</taxon>
        <taxon>Bacillati</taxon>
        <taxon>Actinomycetota</taxon>
        <taxon>Actinomycetes</taxon>
        <taxon>Propionibacteriales</taxon>
        <taxon>Propionibacteriaceae</taxon>
        <taxon>Raineyella</taxon>
    </lineage>
</organism>
<dbReference type="AlphaFoldDB" id="A0A5Q2FI53"/>
<dbReference type="Pfam" id="PF08501">
    <property type="entry name" value="Shikimate_dh_N"/>
    <property type="match status" value="1"/>
</dbReference>
<proteinExistence type="predicted"/>
<name>A0A5Q2FI53_9ACTN</name>
<dbReference type="SUPFAM" id="SSF51735">
    <property type="entry name" value="NAD(P)-binding Rossmann-fold domains"/>
    <property type="match status" value="1"/>
</dbReference>
<dbReference type="InterPro" id="IPR036291">
    <property type="entry name" value="NAD(P)-bd_dom_sf"/>
</dbReference>
<evidence type="ECO:0000259" key="7">
    <source>
        <dbReference type="Pfam" id="PF18317"/>
    </source>
</evidence>
<feature type="domain" description="Shikimate dehydrogenase substrate binding N-terminal" evidence="6">
    <location>
        <begin position="8"/>
        <end position="89"/>
    </location>
</feature>
<dbReference type="InterPro" id="IPR022893">
    <property type="entry name" value="Shikimate_DH_fam"/>
</dbReference>
<evidence type="ECO:0000256" key="1">
    <source>
        <dbReference type="ARBA" id="ARBA00004871"/>
    </source>
</evidence>